<comment type="caution">
    <text evidence="2">The sequence shown here is derived from an EMBL/GenBank/DDBJ whole genome shotgun (WGS) entry which is preliminary data.</text>
</comment>
<dbReference type="InterPro" id="IPR015168">
    <property type="entry name" value="SsuA/THI5"/>
</dbReference>
<keyword evidence="3" id="KW-1185">Reference proteome</keyword>
<organism evidence="2 3">
    <name type="scientific">Pararobbsia silviterrae</name>
    <dbReference type="NCBI Taxonomy" id="1792498"/>
    <lineage>
        <taxon>Bacteria</taxon>
        <taxon>Pseudomonadati</taxon>
        <taxon>Pseudomonadota</taxon>
        <taxon>Betaproteobacteria</taxon>
        <taxon>Burkholderiales</taxon>
        <taxon>Burkholderiaceae</taxon>
        <taxon>Pararobbsia</taxon>
    </lineage>
</organism>
<dbReference type="Pfam" id="PF09084">
    <property type="entry name" value="NMT1"/>
    <property type="match status" value="1"/>
</dbReference>
<dbReference type="SUPFAM" id="SSF53850">
    <property type="entry name" value="Periplasmic binding protein-like II"/>
    <property type="match status" value="1"/>
</dbReference>
<feature type="domain" description="SsuA/THI5-like" evidence="1">
    <location>
        <begin position="54"/>
        <end position="266"/>
    </location>
</feature>
<sequence length="353" mass="38403">MTFALHRIALLRRWIRYTVWFAGLIGFALSSQAFAATPIKFILNWKYEGPQAWFFVALDKGYFAAEGLDVSFDQGDGSAGSIPKVANGSYDAGFGDLNALIELAATHPDAAPVGVFTLYNVAPFAFAVKASGPIKTLHDLEGKTVGGAVNDAALKLFPALASINHIDASRVKIVNIAPNLSAQLLERGQIDAASTYVTTFTFAEKAMGADPSKTIRFIRFRDNGMNLYANTVFFSQPFIAAHPDAVRGFVRALNHAIKDVIADPDEGVRHLVQREPILNTDLEKQKLLFTLANDMSSPEVATLGLGDVDDRRLAQSIDIVVGALGLPNKPQPERIFDRAFLPARDARIFKLTP</sequence>
<dbReference type="GO" id="GO:0009228">
    <property type="term" value="P:thiamine biosynthetic process"/>
    <property type="evidence" value="ECO:0007669"/>
    <property type="project" value="InterPro"/>
</dbReference>
<evidence type="ECO:0000313" key="3">
    <source>
        <dbReference type="Proteomes" id="UP000270342"/>
    </source>
</evidence>
<dbReference type="EMBL" id="RBZU01000001">
    <property type="protein sequence ID" value="RKP58854.1"/>
    <property type="molecule type" value="Genomic_DNA"/>
</dbReference>
<evidence type="ECO:0000313" key="2">
    <source>
        <dbReference type="EMBL" id="RKP58854.1"/>
    </source>
</evidence>
<protein>
    <submittedName>
        <fullName evidence="2">ABC transporter substrate-binding protein</fullName>
    </submittedName>
</protein>
<dbReference type="PANTHER" id="PTHR31528">
    <property type="entry name" value="4-AMINO-5-HYDROXYMETHYL-2-METHYLPYRIMIDINE PHOSPHATE SYNTHASE THI11-RELATED"/>
    <property type="match status" value="1"/>
</dbReference>
<dbReference type="InterPro" id="IPR027939">
    <property type="entry name" value="NMT1/THI5"/>
</dbReference>
<dbReference type="PANTHER" id="PTHR31528:SF15">
    <property type="entry name" value="RIBOFLAVIN-BINDING PROTEIN RIBY"/>
    <property type="match status" value="1"/>
</dbReference>
<dbReference type="Proteomes" id="UP000270342">
    <property type="component" value="Unassembled WGS sequence"/>
</dbReference>
<dbReference type="Gene3D" id="3.40.190.10">
    <property type="entry name" value="Periplasmic binding protein-like II"/>
    <property type="match status" value="2"/>
</dbReference>
<reference evidence="2 3" key="1">
    <citation type="submission" date="2018-10" db="EMBL/GenBank/DDBJ databases">
        <title>Robbsia sp. DHC34, isolated from soil.</title>
        <authorList>
            <person name="Gao Z.-H."/>
            <person name="Qiu L.-H."/>
        </authorList>
    </citation>
    <scope>NUCLEOTIDE SEQUENCE [LARGE SCALE GENOMIC DNA]</scope>
    <source>
        <strain evidence="2 3">DHC34</strain>
    </source>
</reference>
<proteinExistence type="predicted"/>
<name>A0A494Y884_9BURK</name>
<accession>A0A494Y884</accession>
<evidence type="ECO:0000259" key="1">
    <source>
        <dbReference type="Pfam" id="PF09084"/>
    </source>
</evidence>
<dbReference type="OrthoDB" id="8555942at2"/>
<dbReference type="AlphaFoldDB" id="A0A494Y884"/>
<dbReference type="RefSeq" id="WP_121083120.1">
    <property type="nucleotide sequence ID" value="NZ_RBZU01000001.1"/>
</dbReference>
<gene>
    <name evidence="2" type="ORF">D7S86_02690</name>
</gene>